<dbReference type="PANTHER" id="PTHR43257">
    <property type="entry name" value="PYRUVATE DEHYDROGENASE E1 COMPONENT BETA SUBUNIT"/>
    <property type="match status" value="1"/>
</dbReference>
<evidence type="ECO:0000256" key="1">
    <source>
        <dbReference type="ARBA" id="ARBA00001964"/>
    </source>
</evidence>
<dbReference type="InterPro" id="IPR033248">
    <property type="entry name" value="Transketolase_C"/>
</dbReference>
<dbReference type="InterPro" id="IPR009014">
    <property type="entry name" value="Transketo_C/PFOR_II"/>
</dbReference>
<evidence type="ECO:0000256" key="3">
    <source>
        <dbReference type="ARBA" id="ARBA00023052"/>
    </source>
</evidence>
<dbReference type="SMART" id="SM00861">
    <property type="entry name" value="Transket_pyr"/>
    <property type="match status" value="1"/>
</dbReference>
<dbReference type="Proteomes" id="UP001596166">
    <property type="component" value="Unassembled WGS sequence"/>
</dbReference>
<dbReference type="Gene3D" id="3.40.50.920">
    <property type="match status" value="1"/>
</dbReference>
<dbReference type="InterPro" id="IPR005475">
    <property type="entry name" value="Transketolase-like_Pyr-bd"/>
</dbReference>
<keyword evidence="3" id="KW-0786">Thiamine pyrophosphate</keyword>
<evidence type="ECO:0000313" key="5">
    <source>
        <dbReference type="EMBL" id="MFC5359405.1"/>
    </source>
</evidence>
<gene>
    <name evidence="5" type="ORF">ACFPMG_30860</name>
</gene>
<comment type="caution">
    <text evidence="5">The sequence shown here is derived from an EMBL/GenBank/DDBJ whole genome shotgun (WGS) entry which is preliminary data.</text>
</comment>
<dbReference type="Pfam" id="PF02780">
    <property type="entry name" value="Transketolase_C"/>
    <property type="match status" value="1"/>
</dbReference>
<dbReference type="SUPFAM" id="SSF52922">
    <property type="entry name" value="TK C-terminal domain-like"/>
    <property type="match status" value="1"/>
</dbReference>
<dbReference type="SUPFAM" id="SSF52518">
    <property type="entry name" value="Thiamin diphosphate-binding fold (THDP-binding)"/>
    <property type="match status" value="1"/>
</dbReference>
<name>A0ABW0GFQ5_9PROT</name>
<proteinExistence type="predicted"/>
<accession>A0ABW0GFQ5</accession>
<evidence type="ECO:0000256" key="2">
    <source>
        <dbReference type="ARBA" id="ARBA00023002"/>
    </source>
</evidence>
<dbReference type="Pfam" id="PF02779">
    <property type="entry name" value="Transket_pyr"/>
    <property type="match status" value="1"/>
</dbReference>
<protein>
    <submittedName>
        <fullName evidence="5">Alpha-ketoacid dehydrogenase subunit beta</fullName>
        <ecNumber evidence="5">1.2.4.-</ecNumber>
    </submittedName>
</protein>
<dbReference type="NCBIfam" id="NF006667">
    <property type="entry name" value="PRK09212.1"/>
    <property type="match status" value="1"/>
</dbReference>
<comment type="cofactor">
    <cofactor evidence="1">
        <name>thiamine diphosphate</name>
        <dbReference type="ChEBI" id="CHEBI:58937"/>
    </cofactor>
</comment>
<dbReference type="EMBL" id="JBHSLC010000113">
    <property type="protein sequence ID" value="MFC5359405.1"/>
    <property type="molecule type" value="Genomic_DNA"/>
</dbReference>
<dbReference type="RefSeq" id="WP_376999402.1">
    <property type="nucleotide sequence ID" value="NZ_JBHSLC010000113.1"/>
</dbReference>
<dbReference type="GO" id="GO:0016491">
    <property type="term" value="F:oxidoreductase activity"/>
    <property type="evidence" value="ECO:0007669"/>
    <property type="project" value="UniProtKB-KW"/>
</dbReference>
<sequence>MARIKYYQALTRALREEMARDERVILMGEDVGASGGIFAQTRGLYQQFGADRVRDTPIAENGFVSAAVGAAMTGLRPVVEIGFEDFLTCCMDPLVNQAAKLRYMLGGQVGVPLLLYTFGGGGVNAGPQHSQSFAAWFAHVPGLKVVTPATPADVLGLVKAGIRDDNPVLCLLSKKLIGTSGEVPDGEDALLPLGVAEVKRPGRDVTIVALGQMVGTALQAAALLAEQRIDAEVVDPRTVSPLDVATILSSVERTGRLCVVHEGHAPCGLGAEIITSVVERGLPLLKAPPRRVTPPFAPSPFAPGLESLYLPTPASIAEAVQGMLAS</sequence>
<keyword evidence="2 5" id="KW-0560">Oxidoreductase</keyword>
<evidence type="ECO:0000313" key="6">
    <source>
        <dbReference type="Proteomes" id="UP001596166"/>
    </source>
</evidence>
<dbReference type="CDD" id="cd07036">
    <property type="entry name" value="TPP_PYR_E1-PDHc-beta_like"/>
    <property type="match status" value="1"/>
</dbReference>
<dbReference type="PANTHER" id="PTHR43257:SF2">
    <property type="entry name" value="PYRUVATE DEHYDROGENASE E1 COMPONENT SUBUNIT BETA"/>
    <property type="match status" value="1"/>
</dbReference>
<reference evidence="6" key="1">
    <citation type="journal article" date="2019" name="Int. J. Syst. Evol. Microbiol.">
        <title>The Global Catalogue of Microorganisms (GCM) 10K type strain sequencing project: providing services to taxonomists for standard genome sequencing and annotation.</title>
        <authorList>
            <consortium name="The Broad Institute Genomics Platform"/>
            <consortium name="The Broad Institute Genome Sequencing Center for Infectious Disease"/>
            <person name="Wu L."/>
            <person name="Ma J."/>
        </authorList>
    </citation>
    <scope>NUCLEOTIDE SEQUENCE [LARGE SCALE GENOMIC DNA]</scope>
    <source>
        <strain evidence="6">CCUG 58760</strain>
    </source>
</reference>
<organism evidence="5 6">
    <name type="scientific">Azospirillum himalayense</name>
    <dbReference type="NCBI Taxonomy" id="654847"/>
    <lineage>
        <taxon>Bacteria</taxon>
        <taxon>Pseudomonadati</taxon>
        <taxon>Pseudomonadota</taxon>
        <taxon>Alphaproteobacteria</taxon>
        <taxon>Rhodospirillales</taxon>
        <taxon>Azospirillaceae</taxon>
        <taxon>Azospirillum</taxon>
    </lineage>
</organism>
<dbReference type="EC" id="1.2.4.-" evidence="5"/>
<evidence type="ECO:0000259" key="4">
    <source>
        <dbReference type="SMART" id="SM00861"/>
    </source>
</evidence>
<dbReference type="Gene3D" id="3.40.50.970">
    <property type="match status" value="1"/>
</dbReference>
<dbReference type="InterPro" id="IPR029061">
    <property type="entry name" value="THDP-binding"/>
</dbReference>
<feature type="domain" description="Transketolase-like pyrimidine-binding" evidence="4">
    <location>
        <begin position="4"/>
        <end position="179"/>
    </location>
</feature>
<keyword evidence="6" id="KW-1185">Reference proteome</keyword>